<gene>
    <name evidence="1" type="ORF">DDE74_12875</name>
</gene>
<proteinExistence type="predicted"/>
<dbReference type="InterPro" id="IPR027417">
    <property type="entry name" value="P-loop_NTPase"/>
</dbReference>
<reference evidence="1 2" key="1">
    <citation type="submission" date="2018-04" db="EMBL/GenBank/DDBJ databases">
        <title>Complete genome sequences of Streptomyces lydicus strain WYEC and characterization of antagonistic properties of biological control agents.</title>
        <authorList>
            <person name="Mariita R.M."/>
            <person name="Sello J.K."/>
        </authorList>
    </citation>
    <scope>NUCLEOTIDE SEQUENCE [LARGE SCALE GENOMIC DNA]</scope>
    <source>
        <strain evidence="1 2">WYEC 108</strain>
    </source>
</reference>
<dbReference type="AlphaFoldDB" id="A0A3Q9K4H5"/>
<organism evidence="1 2">
    <name type="scientific">Streptomyces lydicus</name>
    <dbReference type="NCBI Taxonomy" id="47763"/>
    <lineage>
        <taxon>Bacteria</taxon>
        <taxon>Bacillati</taxon>
        <taxon>Actinomycetota</taxon>
        <taxon>Actinomycetes</taxon>
        <taxon>Kitasatosporales</taxon>
        <taxon>Streptomycetaceae</taxon>
        <taxon>Streptomyces</taxon>
    </lineage>
</organism>
<accession>A0A3Q9K4H5</accession>
<evidence type="ECO:0008006" key="3">
    <source>
        <dbReference type="Google" id="ProtNLM"/>
    </source>
</evidence>
<evidence type="ECO:0000313" key="1">
    <source>
        <dbReference type="EMBL" id="AZS71728.1"/>
    </source>
</evidence>
<dbReference type="Gene3D" id="3.40.50.300">
    <property type="entry name" value="P-loop containing nucleotide triphosphate hydrolases"/>
    <property type="match status" value="1"/>
</dbReference>
<sequence>MNRTELLLVGGRAGVGKSTVGWEVSDQLRAASVPHAIIEGDFMGQVHPAPDGDPHRSQITERNLTAIWANYHQLGYRRLIYTNTVSVLPESAGLFERAIGADTRTVRVLLTASDTTTHERLVAREIGSELARELKNSAYKARFLDERVSDDTFRVATDSRSVRDIATEVLRATGWLEPHSAPQTRPVPGR</sequence>
<evidence type="ECO:0000313" key="2">
    <source>
        <dbReference type="Proteomes" id="UP000275579"/>
    </source>
</evidence>
<protein>
    <recommendedName>
        <fullName evidence="3">UDP-N-acetylglucosamine kinase</fullName>
    </recommendedName>
</protein>
<dbReference type="SUPFAM" id="SSF52540">
    <property type="entry name" value="P-loop containing nucleoside triphosphate hydrolases"/>
    <property type="match status" value="1"/>
</dbReference>
<name>A0A3Q9K4H5_9ACTN</name>
<dbReference type="EMBL" id="CP029042">
    <property type="protein sequence ID" value="AZS71728.1"/>
    <property type="molecule type" value="Genomic_DNA"/>
</dbReference>
<dbReference type="Proteomes" id="UP000275579">
    <property type="component" value="Chromosome"/>
</dbReference>
<dbReference type="RefSeq" id="WP_127150755.1">
    <property type="nucleotide sequence ID" value="NZ_CP029042.1"/>
</dbReference>